<sequence>MTTIATVMLITMSLMACPVSALNVNYYENTCPHAESIVAATIHKATMDDKTVPAVLLRMHFHNCFIREMQLLLVLIQFIFIWGKVAVLQESKVRGPHLGCTKRMEEYQRPLKPDNCQLPITTKLPSKRPFLGRSSSPLWFLLSSAFTATYQDFRFEVTRWGSLIVHPSRTESTTSAPNKRLIPLTKMQGPLWILLPPLLTMLITSYSSKGTPLSLLTHPTAKALVSKFAHSLEEFEAAFVKSMIKMSSITNGGHQIRLNCQFVR</sequence>
<evidence type="ECO:0000256" key="15">
    <source>
        <dbReference type="ARBA" id="ARBA00023324"/>
    </source>
</evidence>
<keyword evidence="13" id="KW-0408">Iron</keyword>
<dbReference type="PROSITE" id="PS50873">
    <property type="entry name" value="PEROXIDASE_4"/>
    <property type="match status" value="1"/>
</dbReference>
<evidence type="ECO:0000256" key="12">
    <source>
        <dbReference type="ARBA" id="ARBA00023002"/>
    </source>
</evidence>
<evidence type="ECO:0000256" key="5">
    <source>
        <dbReference type="ARBA" id="ARBA00012313"/>
    </source>
</evidence>
<evidence type="ECO:0000256" key="18">
    <source>
        <dbReference type="SAM" id="SignalP"/>
    </source>
</evidence>
<feature type="signal peptide" evidence="18">
    <location>
        <begin position="1"/>
        <end position="21"/>
    </location>
</feature>
<feature type="active site" description="Proton acceptor" evidence="16">
    <location>
        <position position="62"/>
    </location>
</feature>
<dbReference type="PANTHER" id="PTHR31388">
    <property type="entry name" value="PEROXIDASE 72-RELATED"/>
    <property type="match status" value="1"/>
</dbReference>
<evidence type="ECO:0000256" key="10">
    <source>
        <dbReference type="ARBA" id="ARBA00022729"/>
    </source>
</evidence>
<keyword evidence="14" id="KW-0325">Glycoprotein</keyword>
<dbReference type="InterPro" id="IPR002016">
    <property type="entry name" value="Haem_peroxidase"/>
</dbReference>
<protein>
    <recommendedName>
        <fullName evidence="5">peroxidase</fullName>
        <ecNumber evidence="5">1.11.1.7</ecNumber>
    </recommendedName>
</protein>
<dbReference type="Gene3D" id="1.10.520.10">
    <property type="match status" value="2"/>
</dbReference>
<dbReference type="GO" id="GO:0042744">
    <property type="term" value="P:hydrogen peroxide catabolic process"/>
    <property type="evidence" value="ECO:0007669"/>
    <property type="project" value="UniProtKB-KW"/>
</dbReference>
<feature type="site" description="Transition state stabilizer" evidence="17">
    <location>
        <position position="58"/>
    </location>
</feature>
<evidence type="ECO:0000256" key="2">
    <source>
        <dbReference type="ARBA" id="ARBA00001913"/>
    </source>
</evidence>
<keyword evidence="10 18" id="KW-0732">Signal</keyword>
<comment type="cofactor">
    <cofactor evidence="2">
        <name>Ca(2+)</name>
        <dbReference type="ChEBI" id="CHEBI:29108"/>
    </cofactor>
</comment>
<reference evidence="20 21" key="1">
    <citation type="submission" date="2024-01" db="EMBL/GenBank/DDBJ databases">
        <title>The genomes of 5 underutilized Papilionoideae crops provide insights into root nodulation and disease resistanc.</title>
        <authorList>
            <person name="Jiang F."/>
        </authorList>
    </citation>
    <scope>NUCLEOTIDE SEQUENCE [LARGE SCALE GENOMIC DNA]</scope>
    <source>
        <strain evidence="20">DUOXIRENSHENG_FW03</strain>
        <tissue evidence="20">Leaves</tissue>
    </source>
</reference>
<evidence type="ECO:0000256" key="11">
    <source>
        <dbReference type="ARBA" id="ARBA00022837"/>
    </source>
</evidence>
<dbReference type="SUPFAM" id="SSF48113">
    <property type="entry name" value="Heme-dependent peroxidases"/>
    <property type="match status" value="2"/>
</dbReference>
<evidence type="ECO:0000313" key="20">
    <source>
        <dbReference type="EMBL" id="KAK7382928.1"/>
    </source>
</evidence>
<evidence type="ECO:0000256" key="3">
    <source>
        <dbReference type="ARBA" id="ARBA00001970"/>
    </source>
</evidence>
<dbReference type="InterPro" id="IPR010255">
    <property type="entry name" value="Haem_peroxidase_sf"/>
</dbReference>
<evidence type="ECO:0000256" key="8">
    <source>
        <dbReference type="ARBA" id="ARBA00022617"/>
    </source>
</evidence>
<evidence type="ECO:0000256" key="1">
    <source>
        <dbReference type="ARBA" id="ARBA00000189"/>
    </source>
</evidence>
<dbReference type="EMBL" id="JAYMYS010000008">
    <property type="protein sequence ID" value="KAK7382928.1"/>
    <property type="molecule type" value="Genomic_DNA"/>
</dbReference>
<feature type="domain" description="Plant heme peroxidase family profile" evidence="19">
    <location>
        <begin position="21"/>
        <end position="67"/>
    </location>
</feature>
<keyword evidence="8" id="KW-0349">Heme</keyword>
<comment type="caution">
    <text evidence="20">The sequence shown here is derived from an EMBL/GenBank/DDBJ whole genome shotgun (WGS) entry which is preliminary data.</text>
</comment>
<proteinExistence type="predicted"/>
<dbReference type="EC" id="1.11.1.7" evidence="5"/>
<evidence type="ECO:0000313" key="21">
    <source>
        <dbReference type="Proteomes" id="UP001386955"/>
    </source>
</evidence>
<evidence type="ECO:0000256" key="9">
    <source>
        <dbReference type="ARBA" id="ARBA00022723"/>
    </source>
</evidence>
<comment type="catalytic activity">
    <reaction evidence="1">
        <text>2 a phenolic donor + H2O2 = 2 a phenolic radical donor + 2 H2O</text>
        <dbReference type="Rhea" id="RHEA:56136"/>
        <dbReference type="ChEBI" id="CHEBI:15377"/>
        <dbReference type="ChEBI" id="CHEBI:16240"/>
        <dbReference type="ChEBI" id="CHEBI:139520"/>
        <dbReference type="ChEBI" id="CHEBI:139521"/>
        <dbReference type="EC" id="1.11.1.7"/>
    </reaction>
</comment>
<dbReference type="InterPro" id="IPR000823">
    <property type="entry name" value="Peroxidase_pln"/>
</dbReference>
<evidence type="ECO:0000256" key="16">
    <source>
        <dbReference type="PIRSR" id="PIRSR600823-1"/>
    </source>
</evidence>
<keyword evidence="12" id="KW-0560">Oxidoreductase</keyword>
<keyword evidence="15" id="KW-0376">Hydrogen peroxide</keyword>
<keyword evidence="7" id="KW-0575">Peroxidase</keyword>
<dbReference type="AlphaFoldDB" id="A0AAN9RTG4"/>
<dbReference type="Gene3D" id="1.10.420.10">
    <property type="entry name" value="Peroxidase, domain 2"/>
    <property type="match status" value="1"/>
</dbReference>
<evidence type="ECO:0000256" key="7">
    <source>
        <dbReference type="ARBA" id="ARBA00022559"/>
    </source>
</evidence>
<organism evidence="20 21">
    <name type="scientific">Psophocarpus tetragonolobus</name>
    <name type="common">Winged bean</name>
    <name type="synonym">Dolichos tetragonolobus</name>
    <dbReference type="NCBI Taxonomy" id="3891"/>
    <lineage>
        <taxon>Eukaryota</taxon>
        <taxon>Viridiplantae</taxon>
        <taxon>Streptophyta</taxon>
        <taxon>Embryophyta</taxon>
        <taxon>Tracheophyta</taxon>
        <taxon>Spermatophyta</taxon>
        <taxon>Magnoliopsida</taxon>
        <taxon>eudicotyledons</taxon>
        <taxon>Gunneridae</taxon>
        <taxon>Pentapetalae</taxon>
        <taxon>rosids</taxon>
        <taxon>fabids</taxon>
        <taxon>Fabales</taxon>
        <taxon>Fabaceae</taxon>
        <taxon>Papilionoideae</taxon>
        <taxon>50 kb inversion clade</taxon>
        <taxon>NPAAA clade</taxon>
        <taxon>indigoferoid/millettioid clade</taxon>
        <taxon>Phaseoleae</taxon>
        <taxon>Psophocarpus</taxon>
    </lineage>
</organism>
<dbReference type="GO" id="GO:0020037">
    <property type="term" value="F:heme binding"/>
    <property type="evidence" value="ECO:0007669"/>
    <property type="project" value="InterPro"/>
</dbReference>
<dbReference type="GO" id="GO:0140825">
    <property type="term" value="F:lactoperoxidase activity"/>
    <property type="evidence" value="ECO:0007669"/>
    <property type="project" value="UniProtKB-EC"/>
</dbReference>
<feature type="chain" id="PRO_5042968670" description="peroxidase" evidence="18">
    <location>
        <begin position="22"/>
        <end position="264"/>
    </location>
</feature>
<comment type="cofactor">
    <cofactor evidence="3">
        <name>heme b</name>
        <dbReference type="ChEBI" id="CHEBI:60344"/>
    </cofactor>
</comment>
<keyword evidence="21" id="KW-1185">Reference proteome</keyword>
<keyword evidence="6" id="KW-0964">Secreted</keyword>
<evidence type="ECO:0000256" key="13">
    <source>
        <dbReference type="ARBA" id="ARBA00023004"/>
    </source>
</evidence>
<keyword evidence="11" id="KW-0106">Calcium</keyword>
<dbReference type="PRINTS" id="PR00461">
    <property type="entry name" value="PLPEROXIDASE"/>
</dbReference>
<evidence type="ECO:0000256" key="17">
    <source>
        <dbReference type="PIRSR" id="PIRSR600823-4"/>
    </source>
</evidence>
<dbReference type="GO" id="GO:0046872">
    <property type="term" value="F:metal ion binding"/>
    <property type="evidence" value="ECO:0007669"/>
    <property type="project" value="UniProtKB-KW"/>
</dbReference>
<dbReference type="GO" id="GO:0006979">
    <property type="term" value="P:response to oxidative stress"/>
    <property type="evidence" value="ECO:0007669"/>
    <property type="project" value="InterPro"/>
</dbReference>
<evidence type="ECO:0000256" key="4">
    <source>
        <dbReference type="ARBA" id="ARBA00002322"/>
    </source>
</evidence>
<accession>A0AAN9RTG4</accession>
<evidence type="ECO:0000256" key="14">
    <source>
        <dbReference type="ARBA" id="ARBA00023180"/>
    </source>
</evidence>
<keyword evidence="9" id="KW-0479">Metal-binding</keyword>
<dbReference type="PANTHER" id="PTHR31388:SF264">
    <property type="entry name" value="PEROXIDASE 59"/>
    <property type="match status" value="1"/>
</dbReference>
<comment type="function">
    <text evidence="4">Removal of H(2)O(2), oxidation of toxic reductants, biosynthesis and degradation of lignin, suberization, auxin catabolism, response to environmental stresses such as wounding, pathogen attack and oxidative stress. These functions might be dependent on each isozyme/isoform in each plant tissue.</text>
</comment>
<dbReference type="Proteomes" id="UP001386955">
    <property type="component" value="Unassembled WGS sequence"/>
</dbReference>
<name>A0AAN9RTG4_PSOTE</name>
<evidence type="ECO:0000256" key="6">
    <source>
        <dbReference type="ARBA" id="ARBA00022525"/>
    </source>
</evidence>
<gene>
    <name evidence="20" type="ORF">VNO78_28592</name>
</gene>
<evidence type="ECO:0000259" key="19">
    <source>
        <dbReference type="PROSITE" id="PS50873"/>
    </source>
</evidence>